<accession>A0A0C9X7C3</accession>
<gene>
    <name evidence="2" type="ORF">K443DRAFT_7275</name>
</gene>
<dbReference type="AlphaFoldDB" id="A0A0C9X7C3"/>
<evidence type="ECO:0000256" key="1">
    <source>
        <dbReference type="SAM" id="MobiDB-lite"/>
    </source>
</evidence>
<evidence type="ECO:0000313" key="2">
    <source>
        <dbReference type="EMBL" id="KIK00946.1"/>
    </source>
</evidence>
<evidence type="ECO:0000313" key="3">
    <source>
        <dbReference type="Proteomes" id="UP000054477"/>
    </source>
</evidence>
<reference evidence="2 3" key="1">
    <citation type="submission" date="2014-04" db="EMBL/GenBank/DDBJ databases">
        <authorList>
            <consortium name="DOE Joint Genome Institute"/>
            <person name="Kuo A."/>
            <person name="Kohler A."/>
            <person name="Nagy L.G."/>
            <person name="Floudas D."/>
            <person name="Copeland A."/>
            <person name="Barry K.W."/>
            <person name="Cichocki N."/>
            <person name="Veneault-Fourrey C."/>
            <person name="LaButti K."/>
            <person name="Lindquist E.A."/>
            <person name="Lipzen A."/>
            <person name="Lundell T."/>
            <person name="Morin E."/>
            <person name="Murat C."/>
            <person name="Sun H."/>
            <person name="Tunlid A."/>
            <person name="Henrissat B."/>
            <person name="Grigoriev I.V."/>
            <person name="Hibbett D.S."/>
            <person name="Martin F."/>
            <person name="Nordberg H.P."/>
            <person name="Cantor M.N."/>
            <person name="Hua S.X."/>
        </authorList>
    </citation>
    <scope>NUCLEOTIDE SEQUENCE [LARGE SCALE GENOMIC DNA]</scope>
    <source>
        <strain evidence="2 3">LaAM-08-1</strain>
    </source>
</reference>
<name>A0A0C9X7C3_9AGAR</name>
<protein>
    <submittedName>
        <fullName evidence="2">Uncharacterized protein</fullName>
    </submittedName>
</protein>
<reference evidence="3" key="2">
    <citation type="submission" date="2015-01" db="EMBL/GenBank/DDBJ databases">
        <title>Evolutionary Origins and Diversification of the Mycorrhizal Mutualists.</title>
        <authorList>
            <consortium name="DOE Joint Genome Institute"/>
            <consortium name="Mycorrhizal Genomics Consortium"/>
            <person name="Kohler A."/>
            <person name="Kuo A."/>
            <person name="Nagy L.G."/>
            <person name="Floudas D."/>
            <person name="Copeland A."/>
            <person name="Barry K.W."/>
            <person name="Cichocki N."/>
            <person name="Veneault-Fourrey C."/>
            <person name="LaButti K."/>
            <person name="Lindquist E.A."/>
            <person name="Lipzen A."/>
            <person name="Lundell T."/>
            <person name="Morin E."/>
            <person name="Murat C."/>
            <person name="Riley R."/>
            <person name="Ohm R."/>
            <person name="Sun H."/>
            <person name="Tunlid A."/>
            <person name="Henrissat B."/>
            <person name="Grigoriev I.V."/>
            <person name="Hibbett D.S."/>
            <person name="Martin F."/>
        </authorList>
    </citation>
    <scope>NUCLEOTIDE SEQUENCE [LARGE SCALE GENOMIC DNA]</scope>
    <source>
        <strain evidence="3">LaAM-08-1</strain>
    </source>
</reference>
<keyword evidence="3" id="KW-1185">Reference proteome</keyword>
<organism evidence="2 3">
    <name type="scientific">Laccaria amethystina LaAM-08-1</name>
    <dbReference type="NCBI Taxonomy" id="1095629"/>
    <lineage>
        <taxon>Eukaryota</taxon>
        <taxon>Fungi</taxon>
        <taxon>Dikarya</taxon>
        <taxon>Basidiomycota</taxon>
        <taxon>Agaricomycotina</taxon>
        <taxon>Agaricomycetes</taxon>
        <taxon>Agaricomycetidae</taxon>
        <taxon>Agaricales</taxon>
        <taxon>Agaricineae</taxon>
        <taxon>Hydnangiaceae</taxon>
        <taxon>Laccaria</taxon>
    </lineage>
</organism>
<sequence>MTDSEPSLYGATSLSATWQPNGLPPTSNDPFPPALEPMRHAHGSPPLSSPSWHVNSGCATTPHQRYMEVFTVLH</sequence>
<dbReference type="HOGENOM" id="CLU_2688217_0_0_1"/>
<feature type="compositionally biased region" description="Polar residues" evidence="1">
    <location>
        <begin position="1"/>
        <end position="29"/>
    </location>
</feature>
<dbReference type="Proteomes" id="UP000054477">
    <property type="component" value="Unassembled WGS sequence"/>
</dbReference>
<dbReference type="EMBL" id="KN838615">
    <property type="protein sequence ID" value="KIK00946.1"/>
    <property type="molecule type" value="Genomic_DNA"/>
</dbReference>
<proteinExistence type="predicted"/>
<feature type="region of interest" description="Disordered" evidence="1">
    <location>
        <begin position="1"/>
        <end position="55"/>
    </location>
</feature>